<keyword evidence="8" id="KW-0325">Glycoprotein</keyword>
<dbReference type="KEGG" id="pvp:105309956"/>
<dbReference type="AlphaFoldDB" id="A0A6P3RQV3"/>
<organism evidence="14 15">
    <name type="scientific">Pteropus vampyrus</name>
    <name type="common">Large flying fox</name>
    <dbReference type="NCBI Taxonomy" id="132908"/>
    <lineage>
        <taxon>Eukaryota</taxon>
        <taxon>Metazoa</taxon>
        <taxon>Chordata</taxon>
        <taxon>Craniata</taxon>
        <taxon>Vertebrata</taxon>
        <taxon>Euteleostomi</taxon>
        <taxon>Mammalia</taxon>
        <taxon>Eutheria</taxon>
        <taxon>Laurasiatheria</taxon>
        <taxon>Chiroptera</taxon>
        <taxon>Yinpterochiroptera</taxon>
        <taxon>Pteropodoidea</taxon>
        <taxon>Pteropodidae</taxon>
        <taxon>Pteropodinae</taxon>
        <taxon>Pteropus</taxon>
    </lineage>
</organism>
<feature type="transmembrane region" description="Helical" evidence="12">
    <location>
        <begin position="280"/>
        <end position="301"/>
    </location>
</feature>
<dbReference type="GO" id="GO:0007338">
    <property type="term" value="P:single fertilization"/>
    <property type="evidence" value="ECO:0007669"/>
    <property type="project" value="UniProtKB-KW"/>
</dbReference>
<dbReference type="SMART" id="SM00032">
    <property type="entry name" value="CCP"/>
    <property type="match status" value="4"/>
</dbReference>
<keyword evidence="3 11" id="KW-0768">Sushi</keyword>
<evidence type="ECO:0000313" key="15">
    <source>
        <dbReference type="RefSeq" id="XP_011384464.1"/>
    </source>
</evidence>
<comment type="subcellular location">
    <subcellularLocation>
        <location evidence="1">Membrane</location>
        <topology evidence="1">Single-pass membrane protein</topology>
    </subcellularLocation>
</comment>
<dbReference type="PANTHER" id="PTHR19325:SF468">
    <property type="entry name" value="MEMBRANE COFACTOR PROTEIN"/>
    <property type="match status" value="1"/>
</dbReference>
<name>A0A6P3RQV3_PTEVA</name>
<evidence type="ECO:0000256" key="6">
    <source>
        <dbReference type="ARBA" id="ARBA00023136"/>
    </source>
</evidence>
<proteinExistence type="predicted"/>
<evidence type="ECO:0000256" key="8">
    <source>
        <dbReference type="ARBA" id="ARBA00023180"/>
    </source>
</evidence>
<dbReference type="GO" id="GO:0016020">
    <property type="term" value="C:membrane"/>
    <property type="evidence" value="ECO:0007669"/>
    <property type="project" value="UniProtKB-SubCell"/>
</dbReference>
<gene>
    <name evidence="15" type="primary">LOC105309956</name>
</gene>
<keyword evidence="4" id="KW-0732">Signal</keyword>
<feature type="domain" description="Sushi" evidence="13">
    <location>
        <begin position="53"/>
        <end position="118"/>
    </location>
</feature>
<dbReference type="RefSeq" id="XP_011384464.1">
    <property type="nucleotide sequence ID" value="XM_011386162.2"/>
</dbReference>
<keyword evidence="5" id="KW-0677">Repeat</keyword>
<keyword evidence="6 12" id="KW-0472">Membrane</keyword>
<keyword evidence="9" id="KW-0278">Fertilization</keyword>
<dbReference type="InterPro" id="IPR035976">
    <property type="entry name" value="Sushi/SCR/CCP_sf"/>
</dbReference>
<dbReference type="InterPro" id="IPR000436">
    <property type="entry name" value="Sushi_SCR_CCP_dom"/>
</dbReference>
<dbReference type="CDD" id="cd00033">
    <property type="entry name" value="CCP"/>
    <property type="match status" value="4"/>
</dbReference>
<evidence type="ECO:0000256" key="10">
    <source>
        <dbReference type="ARBA" id="ARBA00047055"/>
    </source>
</evidence>
<evidence type="ECO:0000256" key="9">
    <source>
        <dbReference type="ARBA" id="ARBA00023279"/>
    </source>
</evidence>
<evidence type="ECO:0000256" key="2">
    <source>
        <dbReference type="ARBA" id="ARBA00017517"/>
    </source>
</evidence>
<dbReference type="OrthoDB" id="6480633at2759"/>
<evidence type="ECO:0000256" key="4">
    <source>
        <dbReference type="ARBA" id="ARBA00022729"/>
    </source>
</evidence>
<sequence>MTLKGVPKSSYSPGEKVYYYCKPGHYQLLFHSTSTYCEENSSWHPIPEGCSRKECTTPQVLNGGILDPNHTLYIGFQFDKEFHFFCDEGYYLRGEKILTCKRSGDKVYWNYDLPKCEKIFCQPPGKIKNGKHTNSWRDIFEYNELVTYSCDPSNGPEEYSLVGDSKLICSGPSTWSTDPPECKVVKCEYPVLENGRLVSGIKEKFYYQAVVLFECLKGFYLHGSNPVFCGENSTWEPEMPTCIKGLKPTRSTKPPVSRYPGYPNPSEFPLYEDFKELDPGIIAVIILTILVGIAVICTCLYKCLRRNKKG</sequence>
<keyword evidence="14" id="KW-1185">Reference proteome</keyword>
<dbReference type="InterPro" id="IPR050350">
    <property type="entry name" value="Compl-Cell_Adhes-Reg"/>
</dbReference>
<accession>A0A6P3RQV3</accession>
<feature type="disulfide bond" evidence="11">
    <location>
        <begin position="215"/>
        <end position="242"/>
    </location>
</feature>
<dbReference type="InterPro" id="IPR017341">
    <property type="entry name" value="CD46"/>
</dbReference>
<evidence type="ECO:0000256" key="7">
    <source>
        <dbReference type="ARBA" id="ARBA00023157"/>
    </source>
</evidence>
<evidence type="ECO:0000313" key="14">
    <source>
        <dbReference type="Proteomes" id="UP000515202"/>
    </source>
</evidence>
<dbReference type="Proteomes" id="UP000515202">
    <property type="component" value="Unplaced"/>
</dbReference>
<dbReference type="PROSITE" id="PS50923">
    <property type="entry name" value="SUSHI"/>
    <property type="match status" value="4"/>
</dbReference>
<evidence type="ECO:0000259" key="13">
    <source>
        <dbReference type="PROSITE" id="PS50923"/>
    </source>
</evidence>
<dbReference type="FunFam" id="2.10.70.10:FF:000014">
    <property type="entry name" value="Membrane cofactor protein"/>
    <property type="match status" value="1"/>
</dbReference>
<keyword evidence="12" id="KW-0812">Transmembrane</keyword>
<evidence type="ECO:0000256" key="11">
    <source>
        <dbReference type="PROSITE-ProRule" id="PRU00302"/>
    </source>
</evidence>
<dbReference type="Gene3D" id="2.10.70.10">
    <property type="entry name" value="Complement Module, domain 1"/>
    <property type="match status" value="4"/>
</dbReference>
<evidence type="ECO:0000256" key="5">
    <source>
        <dbReference type="ARBA" id="ARBA00022737"/>
    </source>
</evidence>
<keyword evidence="12" id="KW-1133">Transmembrane helix</keyword>
<feature type="domain" description="Sushi" evidence="13">
    <location>
        <begin position="185"/>
        <end position="244"/>
    </location>
</feature>
<evidence type="ECO:0000256" key="3">
    <source>
        <dbReference type="ARBA" id="ARBA00022659"/>
    </source>
</evidence>
<protein>
    <recommendedName>
        <fullName evidence="2">Membrane cofactor protein</fullName>
    </recommendedName>
</protein>
<feature type="domain" description="Sushi" evidence="13">
    <location>
        <begin position="1"/>
        <end position="52"/>
    </location>
</feature>
<feature type="domain" description="Sushi" evidence="13">
    <location>
        <begin position="119"/>
        <end position="184"/>
    </location>
</feature>
<evidence type="ECO:0000256" key="12">
    <source>
        <dbReference type="SAM" id="Phobius"/>
    </source>
</evidence>
<comment type="subunit">
    <text evidence="10">Interacts with C3b. Interacts with C4b. Interacts with moesin/MSN.</text>
</comment>
<dbReference type="PIRSF" id="PIRSF037971">
    <property type="entry name" value="TLX_CD46"/>
    <property type="match status" value="1"/>
</dbReference>
<dbReference type="SUPFAM" id="SSF57535">
    <property type="entry name" value="Complement control module/SCR domain"/>
    <property type="match status" value="4"/>
</dbReference>
<keyword evidence="7 11" id="KW-1015">Disulfide bond</keyword>
<dbReference type="Pfam" id="PF00084">
    <property type="entry name" value="Sushi"/>
    <property type="match status" value="4"/>
</dbReference>
<dbReference type="GeneID" id="105309956"/>
<dbReference type="GO" id="GO:0009986">
    <property type="term" value="C:cell surface"/>
    <property type="evidence" value="ECO:0007669"/>
    <property type="project" value="InterPro"/>
</dbReference>
<comment type="caution">
    <text evidence="11">Lacks conserved residue(s) required for the propagation of feature annotation.</text>
</comment>
<dbReference type="PANTHER" id="PTHR19325">
    <property type="entry name" value="COMPLEMENT COMPONENT-RELATED SUSHI DOMAIN-CONTAINING"/>
    <property type="match status" value="1"/>
</dbReference>
<evidence type="ECO:0000256" key="1">
    <source>
        <dbReference type="ARBA" id="ARBA00004167"/>
    </source>
</evidence>
<dbReference type="FunFam" id="2.10.70.10:FF:000042">
    <property type="entry name" value="Membrane cofactor protein"/>
    <property type="match status" value="1"/>
</dbReference>
<reference evidence="15" key="1">
    <citation type="submission" date="2025-08" db="UniProtKB">
        <authorList>
            <consortium name="RefSeq"/>
        </authorList>
    </citation>
    <scope>IDENTIFICATION</scope>
    <source>
        <tissue evidence="15">Kidney</tissue>
    </source>
</reference>